<evidence type="ECO:0000313" key="3">
    <source>
        <dbReference type="EMBL" id="QKD42117.1"/>
    </source>
</evidence>
<dbReference type="PANTHER" id="PTHR11895:SF151">
    <property type="entry name" value="GLUTAMYL-TRNA(GLN) AMIDOTRANSFERASE SUBUNIT A"/>
    <property type="match status" value="1"/>
</dbReference>
<evidence type="ECO:0000313" key="2">
    <source>
        <dbReference type="EMBL" id="QKD42089.1"/>
    </source>
</evidence>
<dbReference type="Proteomes" id="UP000500755">
    <property type="component" value="Plasmid pDP3"/>
</dbReference>
<dbReference type="PANTHER" id="PTHR11895">
    <property type="entry name" value="TRANSAMIDASE"/>
    <property type="match status" value="1"/>
</dbReference>
<evidence type="ECO:0000313" key="4">
    <source>
        <dbReference type="Proteomes" id="UP000500755"/>
    </source>
</evidence>
<dbReference type="InterPro" id="IPR000120">
    <property type="entry name" value="Amidase"/>
</dbReference>
<keyword evidence="3" id="KW-0614">Plasmid</keyword>
<dbReference type="Pfam" id="PF01425">
    <property type="entry name" value="Amidase"/>
    <property type="match status" value="1"/>
</dbReference>
<evidence type="ECO:0000259" key="1">
    <source>
        <dbReference type="Pfam" id="PF01425"/>
    </source>
</evidence>
<dbReference type="AlphaFoldDB" id="A0A858ZMZ1"/>
<dbReference type="GO" id="GO:0003824">
    <property type="term" value="F:catalytic activity"/>
    <property type="evidence" value="ECO:0007669"/>
    <property type="project" value="InterPro"/>
</dbReference>
<feature type="domain" description="Amidase" evidence="1">
    <location>
        <begin position="34"/>
        <end position="421"/>
    </location>
</feature>
<dbReference type="InterPro" id="IPR023631">
    <property type="entry name" value="Amidase_dom"/>
</dbReference>
<organism evidence="3 4">
    <name type="scientific">Alicycliphilus denitrificans</name>
    <dbReference type="NCBI Taxonomy" id="179636"/>
    <lineage>
        <taxon>Bacteria</taxon>
        <taxon>Pseudomonadati</taxon>
        <taxon>Pseudomonadota</taxon>
        <taxon>Betaproteobacteria</taxon>
        <taxon>Burkholderiales</taxon>
        <taxon>Comamonadaceae</taxon>
        <taxon>Alicycliphilus</taxon>
    </lineage>
</organism>
<reference evidence="3 4" key="1">
    <citation type="submission" date="2020-05" db="EMBL/GenBank/DDBJ databases">
        <title>Complete genome sequence of Alicycliphilus denitrificans DP3.</title>
        <authorList>
            <person name="Chen X."/>
        </authorList>
    </citation>
    <scope>NUCLEOTIDE SEQUENCE [LARGE SCALE GENOMIC DNA]</scope>
    <source>
        <strain evidence="3 4">DP3</strain>
        <plasmid evidence="3">pDP3</plasmid>
        <plasmid evidence="4">pdp3</plasmid>
    </source>
</reference>
<dbReference type="EMBL" id="CP051297">
    <property type="protein sequence ID" value="QKD42089.1"/>
    <property type="molecule type" value="Genomic_DNA"/>
</dbReference>
<accession>A0A858ZMZ1</accession>
<geneLocation type="plasmid" evidence="3">
    <name>pDP3</name>
</geneLocation>
<dbReference type="InterPro" id="IPR036928">
    <property type="entry name" value="AS_sf"/>
</dbReference>
<dbReference type="EMBL" id="CP051297">
    <property type="protein sequence ID" value="QKD42117.1"/>
    <property type="molecule type" value="Genomic_DNA"/>
</dbReference>
<proteinExistence type="predicted"/>
<dbReference type="Gene3D" id="3.90.1300.10">
    <property type="entry name" value="Amidase signature (AS) domain"/>
    <property type="match status" value="1"/>
</dbReference>
<sequence>MTQSSPPLVAGPAGLTARRAAASIAAGELSSQALVQACLERIAQREPQVRAWACVNAEAALREARERDASPARGPLHGVPIAVKDVIDTAGLPTGMGSPIYDGYQPFSDAACVAMLRAAGAVVLGKTVTAEFAGVAPGPTTHPLAPQHTPGGSSSGSAAAVADCMVPLALGTQTGGSILRPAAFCGIVGFKPTFGTVSRSGLKMAAESFDTIGLMARDVDDVALAWGALVGSTRVLPYPTRAPRLRLFRGHYWDHASPDAEATLARVSESLRSRDWTVEELPTPPGFAELSEARVLINGYERARALAWEHQHHAQSISPAMRRVVDAGWAVDYERYIEAVKTTERWRTWFADTLQGWDAIVTPSTNGEAPLGLDSTGAATFQEIWTLLRAPTITLPLGTGHSGLPVGVQFVGAPYGDAALLAMARRVMKELSNNMESERCPSGV</sequence>
<gene>
    <name evidence="2" type="ORF">HF896_00080</name>
    <name evidence="3" type="ORF">HF896_00235</name>
</gene>
<protein>
    <submittedName>
        <fullName evidence="3">Amidase</fullName>
    </submittedName>
</protein>
<dbReference type="SUPFAM" id="SSF75304">
    <property type="entry name" value="Amidase signature (AS) enzymes"/>
    <property type="match status" value="1"/>
</dbReference>
<geneLocation type="plasmid" evidence="4">
    <name>pdp3</name>
</geneLocation>
<name>A0A858ZMZ1_9BURK</name>